<accession>A0A934RY44</accession>
<dbReference type="InterPro" id="IPR025701">
    <property type="entry name" value="UBQ-conjugat_E2_E"/>
</dbReference>
<evidence type="ECO:0000313" key="2">
    <source>
        <dbReference type="Proteomes" id="UP000617628"/>
    </source>
</evidence>
<reference evidence="1" key="1">
    <citation type="submission" date="2021-01" db="EMBL/GenBank/DDBJ databases">
        <title>Modified the classification status of verrucomicrobia.</title>
        <authorList>
            <person name="Feng X."/>
        </authorList>
    </citation>
    <scope>NUCLEOTIDE SEQUENCE</scope>
    <source>
        <strain evidence="1">KCTC 13126</strain>
    </source>
</reference>
<dbReference type="RefSeq" id="WP_200358155.1">
    <property type="nucleotide sequence ID" value="NZ_JAENIL010000061.1"/>
</dbReference>
<keyword evidence="2" id="KW-1185">Reference proteome</keyword>
<comment type="caution">
    <text evidence="1">The sequence shown here is derived from an EMBL/GenBank/DDBJ whole genome shotgun (WGS) entry which is preliminary data.</text>
</comment>
<sequence>MVEEPHQNDDDEVIDLEEHAKRGKKLPCGRVYRYRVDTEFFKTRETELTGRVILTRAGKDPDRWLLNQKIRGSVITVGPDDVVDLTTPGLERLMTLPVDQTEGELRKEFALPEDDVDQLDAGGFEWETILGIRGKRWLMVHGFSIPEGYRQEIATVAVSIPPGYPSGQLDMVWVSPRLELNSGNQIPATQHSEIVDGRSFQRWSRHYTPANPWKPEYSVVTHLLLARAWFARELERRAA</sequence>
<evidence type="ECO:0000313" key="1">
    <source>
        <dbReference type="EMBL" id="MBK1879865.1"/>
    </source>
</evidence>
<dbReference type="AlphaFoldDB" id="A0A934RY44"/>
<protein>
    <submittedName>
        <fullName evidence="1">Multiubiquitin domain-containing protein</fullName>
    </submittedName>
</protein>
<dbReference type="Pfam" id="PF14462">
    <property type="entry name" value="Prok-E2_E"/>
    <property type="match status" value="1"/>
</dbReference>
<gene>
    <name evidence="1" type="ORF">JIN87_23475</name>
</gene>
<name>A0A934RY44_9BACT</name>
<dbReference type="EMBL" id="JAENIL010000061">
    <property type="protein sequence ID" value="MBK1879865.1"/>
    <property type="molecule type" value="Genomic_DNA"/>
</dbReference>
<organism evidence="1 2">
    <name type="scientific">Pelagicoccus mobilis</name>
    <dbReference type="NCBI Taxonomy" id="415221"/>
    <lineage>
        <taxon>Bacteria</taxon>
        <taxon>Pseudomonadati</taxon>
        <taxon>Verrucomicrobiota</taxon>
        <taxon>Opitutia</taxon>
        <taxon>Puniceicoccales</taxon>
        <taxon>Pelagicoccaceae</taxon>
        <taxon>Pelagicoccus</taxon>
    </lineage>
</organism>
<dbReference type="Proteomes" id="UP000617628">
    <property type="component" value="Unassembled WGS sequence"/>
</dbReference>
<proteinExistence type="predicted"/>